<sequence>MTSRLFCFIALIATMFTGSMAFQCYTNAGGSTTKADCSTNWCLKGTTASGDVGYTCAPEGSCSILGNGCQDGQAVLSQGLKSMCCCNSTLCNSATLHTQHIWLGVISFIVSVMLLA</sequence>
<evidence type="ECO:0000313" key="3">
    <source>
        <dbReference type="WBParaSite" id="PSAMB.scaffold7088size8254.g29573.t1"/>
    </source>
</evidence>
<reference evidence="3" key="1">
    <citation type="submission" date="2022-11" db="UniProtKB">
        <authorList>
            <consortium name="WormBaseParasite"/>
        </authorList>
    </citation>
    <scope>IDENTIFICATION</scope>
</reference>
<dbReference type="AlphaFoldDB" id="A0A914X994"/>
<evidence type="ECO:0000313" key="2">
    <source>
        <dbReference type="Proteomes" id="UP000887566"/>
    </source>
</evidence>
<feature type="signal peptide" evidence="1">
    <location>
        <begin position="1"/>
        <end position="21"/>
    </location>
</feature>
<keyword evidence="1" id="KW-0732">Signal</keyword>
<keyword evidence="2" id="KW-1185">Reference proteome</keyword>
<protein>
    <submittedName>
        <fullName evidence="3">Uncharacterized protein</fullName>
    </submittedName>
</protein>
<accession>A0A914X994</accession>
<proteinExistence type="predicted"/>
<name>A0A914X994_9BILA</name>
<feature type="chain" id="PRO_5037801638" evidence="1">
    <location>
        <begin position="22"/>
        <end position="116"/>
    </location>
</feature>
<dbReference type="WBParaSite" id="PSAMB.scaffold7088size8254.g29573.t1">
    <property type="protein sequence ID" value="PSAMB.scaffold7088size8254.g29573.t1"/>
    <property type="gene ID" value="PSAMB.scaffold7088size8254.g29573"/>
</dbReference>
<evidence type="ECO:0000256" key="1">
    <source>
        <dbReference type="SAM" id="SignalP"/>
    </source>
</evidence>
<organism evidence="2 3">
    <name type="scientific">Plectus sambesii</name>
    <dbReference type="NCBI Taxonomy" id="2011161"/>
    <lineage>
        <taxon>Eukaryota</taxon>
        <taxon>Metazoa</taxon>
        <taxon>Ecdysozoa</taxon>
        <taxon>Nematoda</taxon>
        <taxon>Chromadorea</taxon>
        <taxon>Plectida</taxon>
        <taxon>Plectina</taxon>
        <taxon>Plectoidea</taxon>
        <taxon>Plectidae</taxon>
        <taxon>Plectus</taxon>
    </lineage>
</organism>
<dbReference type="Proteomes" id="UP000887566">
    <property type="component" value="Unplaced"/>
</dbReference>